<dbReference type="GO" id="GO:0005737">
    <property type="term" value="C:cytoplasm"/>
    <property type="evidence" value="ECO:0007669"/>
    <property type="project" value="TreeGrafter"/>
</dbReference>
<reference evidence="23 24" key="1">
    <citation type="submission" date="2019-01" db="EMBL/GenBank/DDBJ databases">
        <title>A draft genome assembly of the solar-powered sea slug Elysia chlorotica.</title>
        <authorList>
            <person name="Cai H."/>
            <person name="Li Q."/>
            <person name="Fang X."/>
            <person name="Li J."/>
            <person name="Curtis N.E."/>
            <person name="Altenburger A."/>
            <person name="Shibata T."/>
            <person name="Feng M."/>
            <person name="Maeda T."/>
            <person name="Schwartz J.A."/>
            <person name="Shigenobu S."/>
            <person name="Lundholm N."/>
            <person name="Nishiyama T."/>
            <person name="Yang H."/>
            <person name="Hasebe M."/>
            <person name="Li S."/>
            <person name="Pierce S.K."/>
            <person name="Wang J."/>
        </authorList>
    </citation>
    <scope>NUCLEOTIDE SEQUENCE [LARGE SCALE GENOMIC DNA]</scope>
    <source>
        <strain evidence="23">EC2010</strain>
        <tissue evidence="23">Whole organism of an adult</tissue>
    </source>
</reference>
<dbReference type="EMBL" id="RQTK01000785">
    <property type="protein sequence ID" value="RUS74925.1"/>
    <property type="molecule type" value="Genomic_DNA"/>
</dbReference>
<comment type="catalytic activity">
    <reaction evidence="17">
        <text>prostaglandin A1 + NAD(+) = 15-oxo-prostaglandin A1 + NADH + H(+)</text>
        <dbReference type="Rhea" id="RHEA:41263"/>
        <dbReference type="ChEBI" id="CHEBI:15378"/>
        <dbReference type="ChEBI" id="CHEBI:57398"/>
        <dbReference type="ChEBI" id="CHEBI:57540"/>
        <dbReference type="ChEBI" id="CHEBI:57945"/>
        <dbReference type="ChEBI" id="CHEBI:85072"/>
    </reaction>
    <physiologicalReaction direction="left-to-right" evidence="17">
        <dbReference type="Rhea" id="RHEA:41264"/>
    </physiologicalReaction>
</comment>
<comment type="catalytic activity">
    <reaction evidence="19">
        <text>resolvin D2 + NAD(+) = 16-oxoresolvin D2 + NADH + H(+)</text>
        <dbReference type="Rhea" id="RHEA:53588"/>
        <dbReference type="ChEBI" id="CHEBI:15378"/>
        <dbReference type="ChEBI" id="CHEBI:57540"/>
        <dbReference type="ChEBI" id="CHEBI:57945"/>
        <dbReference type="ChEBI" id="CHEBI:133367"/>
        <dbReference type="ChEBI" id="CHEBI:137498"/>
    </reaction>
    <physiologicalReaction direction="left-to-right" evidence="19">
        <dbReference type="Rhea" id="RHEA:53589"/>
    </physiologicalReaction>
</comment>
<evidence type="ECO:0000256" key="21">
    <source>
        <dbReference type="ARBA" id="ARBA00049188"/>
    </source>
</evidence>
<comment type="catalytic activity">
    <reaction evidence="14">
        <text>resolvin D1 + NAD(+) = 17-oxoresolvin D1 + NADH + H(+)</text>
        <dbReference type="Rhea" id="RHEA:50128"/>
        <dbReference type="ChEBI" id="CHEBI:15378"/>
        <dbReference type="ChEBI" id="CHEBI:57540"/>
        <dbReference type="ChEBI" id="CHEBI:57945"/>
        <dbReference type="ChEBI" id="CHEBI:132079"/>
        <dbReference type="ChEBI" id="CHEBI:132081"/>
    </reaction>
    <physiologicalReaction direction="left-to-right" evidence="14">
        <dbReference type="Rhea" id="RHEA:50129"/>
    </physiologicalReaction>
</comment>
<comment type="catalytic activity">
    <reaction evidence="13">
        <text>(11R)-hydroxy-(5Z,8Z,12E,14Z)-eicosatetraenoate + NAD(+) = 11-oxo-(5Z,8Z,12E,14Z)-eicosatetraenoate + NADH + H(+)</text>
        <dbReference type="Rhea" id="RHEA:48640"/>
        <dbReference type="ChEBI" id="CHEBI:15378"/>
        <dbReference type="ChEBI" id="CHEBI:57540"/>
        <dbReference type="ChEBI" id="CHEBI:57945"/>
        <dbReference type="ChEBI" id="CHEBI:78836"/>
        <dbReference type="ChEBI" id="CHEBI:90697"/>
    </reaction>
    <physiologicalReaction direction="left-to-right" evidence="13">
        <dbReference type="Rhea" id="RHEA:48641"/>
    </physiologicalReaction>
</comment>
<evidence type="ECO:0000256" key="9">
    <source>
        <dbReference type="ARBA" id="ARBA00047325"/>
    </source>
</evidence>
<evidence type="ECO:0000256" key="19">
    <source>
        <dbReference type="ARBA" id="ARBA00048921"/>
    </source>
</evidence>
<protein>
    <recommendedName>
        <fullName evidence="5">15-hydroxyprostaglandin dehydrogenase [NAD(+)]</fullName>
        <ecNumber evidence="3">1.1.1.141</ecNumber>
        <ecNumber evidence="4">1.1.1.232</ecNumber>
    </recommendedName>
    <alternativeName>
        <fullName evidence="7">Eicosanoid/docosanoid dehydrogenase [NAD(+)]</fullName>
    </alternativeName>
    <alternativeName>
        <fullName evidence="6">Prostaglandin dehydrogenase 1</fullName>
    </alternativeName>
</protein>
<comment type="catalytic activity">
    <reaction evidence="9">
        <text>prostaglandin E1 + NAD(+) = 15-oxoprostaglandin E1 + NADH + H(+)</text>
        <dbReference type="Rhea" id="RHEA:16477"/>
        <dbReference type="ChEBI" id="CHEBI:15378"/>
        <dbReference type="ChEBI" id="CHEBI:57397"/>
        <dbReference type="ChEBI" id="CHEBI:57401"/>
        <dbReference type="ChEBI" id="CHEBI:57540"/>
        <dbReference type="ChEBI" id="CHEBI:57945"/>
    </reaction>
    <physiologicalReaction direction="left-to-right" evidence="9">
        <dbReference type="Rhea" id="RHEA:16478"/>
    </physiologicalReaction>
</comment>
<evidence type="ECO:0000256" key="14">
    <source>
        <dbReference type="ARBA" id="ARBA00048170"/>
    </source>
</evidence>
<comment type="similarity">
    <text evidence="1 22">Belongs to the short-chain dehydrogenases/reductases (SDR) family.</text>
</comment>
<proteinExistence type="inferred from homology"/>
<sequence>MSVANKVAMVTGAAQGIGRAASEVLLKNGASVMLADMNEMQGASTLADLSQQFGKSRVAFVKCDITKQDQLDAAFATTKSTLGGIDIVFNNAGIGDEGNGWELTVDVNVKGTMKATKTALDHLRKDKGGRGGVIVNMASMAGLNPNPCGPVYCATKAAVIMFSRCWAMNPDVSANGVRINVLAPAFVDTDLLKGLQGGAGINRPDIAAKMVQMVGVMSVEQLAEAFMELVTDDTKTNAVLTISANTGKAYYGQ</sequence>
<gene>
    <name evidence="23" type="ORF">EGW08_017305</name>
</gene>
<evidence type="ECO:0000256" key="15">
    <source>
        <dbReference type="ARBA" id="ARBA00048393"/>
    </source>
</evidence>
<dbReference type="PRINTS" id="PR00081">
    <property type="entry name" value="GDHRDH"/>
</dbReference>
<evidence type="ECO:0000313" key="23">
    <source>
        <dbReference type="EMBL" id="RUS74925.1"/>
    </source>
</evidence>
<dbReference type="PRINTS" id="PR00080">
    <property type="entry name" value="SDRFAMILY"/>
</dbReference>
<evidence type="ECO:0000256" key="17">
    <source>
        <dbReference type="ARBA" id="ARBA00048611"/>
    </source>
</evidence>
<evidence type="ECO:0000256" key="3">
    <source>
        <dbReference type="ARBA" id="ARBA00038968"/>
    </source>
</evidence>
<dbReference type="OrthoDB" id="37659at2759"/>
<keyword evidence="24" id="KW-1185">Reference proteome</keyword>
<comment type="catalytic activity">
    <reaction evidence="11">
        <text>14-hydroxy-(4Z,7Z,10Z,12E,16Z,19Z)-docosahexaenoate + NAD(+) = 14-oxo-(4Z,7Z,10Z,12E,16Z,19Z)-docosahexaenoate + NADH + H(+)</text>
        <dbReference type="Rhea" id="RHEA:48952"/>
        <dbReference type="ChEBI" id="CHEBI:15378"/>
        <dbReference type="ChEBI" id="CHEBI:57540"/>
        <dbReference type="ChEBI" id="CHEBI:57945"/>
        <dbReference type="ChEBI" id="CHEBI:90866"/>
        <dbReference type="ChEBI" id="CHEBI:90867"/>
    </reaction>
    <physiologicalReaction direction="left-to-right" evidence="11">
        <dbReference type="Rhea" id="RHEA:48953"/>
    </physiologicalReaction>
</comment>
<comment type="catalytic activity">
    <reaction evidence="18">
        <text>prostaglandin E2 + NAD(+) = 15-oxoprostaglandin E2 + NADH + H(+)</text>
        <dbReference type="Rhea" id="RHEA:11876"/>
        <dbReference type="ChEBI" id="CHEBI:15378"/>
        <dbReference type="ChEBI" id="CHEBI:57400"/>
        <dbReference type="ChEBI" id="CHEBI:57540"/>
        <dbReference type="ChEBI" id="CHEBI:57945"/>
        <dbReference type="ChEBI" id="CHEBI:606564"/>
        <dbReference type="EC" id="1.1.1.141"/>
    </reaction>
    <physiologicalReaction direction="left-to-right" evidence="18">
        <dbReference type="Rhea" id="RHEA:11877"/>
    </physiologicalReaction>
</comment>
<evidence type="ECO:0000256" key="8">
    <source>
        <dbReference type="ARBA" id="ARBA00045705"/>
    </source>
</evidence>
<comment type="catalytic activity">
    <reaction evidence="21">
        <text>resolvin E1 + NAD(+) = 18-oxo-resolvin E1 + NADH + H(+)</text>
        <dbReference type="Rhea" id="RHEA:49244"/>
        <dbReference type="ChEBI" id="CHEBI:15378"/>
        <dbReference type="ChEBI" id="CHEBI:57540"/>
        <dbReference type="ChEBI" id="CHEBI:57945"/>
        <dbReference type="ChEBI" id="CHEBI:91000"/>
        <dbReference type="ChEBI" id="CHEBI:91001"/>
    </reaction>
    <physiologicalReaction direction="left-to-right" evidence="21">
        <dbReference type="Rhea" id="RHEA:49245"/>
    </physiologicalReaction>
</comment>
<dbReference type="EC" id="1.1.1.141" evidence="3"/>
<accession>A0A3S1H9L0</accession>
<evidence type="ECO:0000256" key="7">
    <source>
        <dbReference type="ARBA" id="ARBA00042026"/>
    </source>
</evidence>
<comment type="caution">
    <text evidence="23">The sequence shown here is derived from an EMBL/GenBank/DDBJ whole genome shotgun (WGS) entry which is preliminary data.</text>
</comment>
<evidence type="ECO:0000256" key="6">
    <source>
        <dbReference type="ARBA" id="ARBA00041812"/>
    </source>
</evidence>
<comment type="function">
    <text evidence="8">Catalyzes the NAD-dependent dehydrogenation (oxidation) of a broad array of hydroxylated polyunsaturated fatty acids (mainly eicosanoids and docosanoids, including prostaglandins, lipoxins and resolvins), yielding their corresponding keto (oxo) metabolites. Decreases the levels of the pro-proliferative prostaglandins such as prostaglandin E2 (whose activity is increased in cancer because of an increase in the expression of cyclooxygenase 2) and generates oxo-fatty acid products that can profoundly influence cell function by abrogating pro-inflammatory cytokine expression. Converts resolvins E1, D1 and D2 to their oxo products, which represents a mode of resolvin inactivation. Resolvin E1 plays important roles during the resolution phase of acute inflammation, while resolvins D1 and D2 have a unique role in obesity-induced adipose inflammation.</text>
</comment>
<evidence type="ECO:0000313" key="24">
    <source>
        <dbReference type="Proteomes" id="UP000271974"/>
    </source>
</evidence>
<evidence type="ECO:0000256" key="1">
    <source>
        <dbReference type="ARBA" id="ARBA00006484"/>
    </source>
</evidence>
<dbReference type="STRING" id="188477.A0A3S1H9L0"/>
<evidence type="ECO:0000256" key="16">
    <source>
        <dbReference type="ARBA" id="ARBA00048535"/>
    </source>
</evidence>
<dbReference type="Proteomes" id="UP000271974">
    <property type="component" value="Unassembled WGS sequence"/>
</dbReference>
<evidence type="ECO:0000256" key="18">
    <source>
        <dbReference type="ARBA" id="ARBA00048739"/>
    </source>
</evidence>
<dbReference type="FunFam" id="3.40.50.720:FF:000149">
    <property type="entry name" value="15-hydroxyprostaglandin dehydrogenase [NAD(+)]"/>
    <property type="match status" value="1"/>
</dbReference>
<dbReference type="InterPro" id="IPR036291">
    <property type="entry name" value="NAD(P)-bd_dom_sf"/>
</dbReference>
<comment type="catalytic activity">
    <reaction evidence="16">
        <text>lipoxin A4 + NAD(+) = 15-oxo-(5S,6R)-dihydroxy-(7E,9E,11Z,13E)-eicosatetraenoate + NADH + H(+)</text>
        <dbReference type="Rhea" id="RHEA:41572"/>
        <dbReference type="ChEBI" id="CHEBI:15378"/>
        <dbReference type="ChEBI" id="CHEBI:57540"/>
        <dbReference type="ChEBI" id="CHEBI:57945"/>
        <dbReference type="ChEBI" id="CHEBI:67026"/>
        <dbReference type="ChEBI" id="CHEBI:78311"/>
    </reaction>
    <physiologicalReaction direction="left-to-right" evidence="16">
        <dbReference type="Rhea" id="RHEA:41573"/>
    </physiologicalReaction>
</comment>
<keyword evidence="2" id="KW-0560">Oxidoreductase</keyword>
<dbReference type="PROSITE" id="PS00061">
    <property type="entry name" value="ADH_SHORT"/>
    <property type="match status" value="1"/>
</dbReference>
<dbReference type="InterPro" id="IPR002347">
    <property type="entry name" value="SDR_fam"/>
</dbReference>
<evidence type="ECO:0000256" key="11">
    <source>
        <dbReference type="ARBA" id="ARBA00048008"/>
    </source>
</evidence>
<dbReference type="PANTHER" id="PTHR44229">
    <property type="entry name" value="15-HYDROXYPROSTAGLANDIN DEHYDROGENASE [NAD(+)]"/>
    <property type="match status" value="1"/>
</dbReference>
<dbReference type="AlphaFoldDB" id="A0A3S1H9L0"/>
<evidence type="ECO:0000256" key="2">
    <source>
        <dbReference type="ARBA" id="ARBA00023002"/>
    </source>
</evidence>
<evidence type="ECO:0000256" key="20">
    <source>
        <dbReference type="ARBA" id="ARBA00049151"/>
    </source>
</evidence>
<dbReference type="GO" id="GO:0047034">
    <property type="term" value="F:15-hydroxyicosatetraenoate dehydrogenase activity"/>
    <property type="evidence" value="ECO:0007669"/>
    <property type="project" value="UniProtKB-EC"/>
</dbReference>
<evidence type="ECO:0000256" key="4">
    <source>
        <dbReference type="ARBA" id="ARBA00039060"/>
    </source>
</evidence>
<evidence type="ECO:0000256" key="22">
    <source>
        <dbReference type="RuleBase" id="RU000363"/>
    </source>
</evidence>
<name>A0A3S1H9L0_ELYCH</name>
<dbReference type="PANTHER" id="PTHR44229:SF4">
    <property type="entry name" value="15-HYDROXYPROSTAGLANDIN DEHYDROGENASE [NAD(+)]"/>
    <property type="match status" value="1"/>
</dbReference>
<comment type="catalytic activity">
    <reaction evidence="15">
        <text>resolvin D2 + NAD(+) = 7-oxoresolvin D2 + NADH + H(+)</text>
        <dbReference type="Rhea" id="RHEA:53584"/>
        <dbReference type="ChEBI" id="CHEBI:15378"/>
        <dbReference type="ChEBI" id="CHEBI:57540"/>
        <dbReference type="ChEBI" id="CHEBI:57945"/>
        <dbReference type="ChEBI" id="CHEBI:133367"/>
        <dbReference type="ChEBI" id="CHEBI:137497"/>
    </reaction>
    <physiologicalReaction direction="left-to-right" evidence="15">
        <dbReference type="Rhea" id="RHEA:53585"/>
    </physiologicalReaction>
</comment>
<evidence type="ECO:0000256" key="12">
    <source>
        <dbReference type="ARBA" id="ARBA00048140"/>
    </source>
</evidence>
<dbReference type="Gene3D" id="3.40.50.720">
    <property type="entry name" value="NAD(P)-binding Rossmann-like Domain"/>
    <property type="match status" value="1"/>
</dbReference>
<evidence type="ECO:0000256" key="5">
    <source>
        <dbReference type="ARBA" id="ARBA00040276"/>
    </source>
</evidence>
<comment type="catalytic activity">
    <reaction evidence="12">
        <text>15-oxo-(5S,6R)-dihydroxy-(7E,9E,11Z)-eicosatrienoate + NADH + H(+) = (5S,6R,15S)-trihydroxy-(7E,9E,11Z)-eicosatrienoate + NAD(+)</text>
        <dbReference type="Rhea" id="RHEA:41596"/>
        <dbReference type="ChEBI" id="CHEBI:15378"/>
        <dbReference type="ChEBI" id="CHEBI:57540"/>
        <dbReference type="ChEBI" id="CHEBI:57945"/>
        <dbReference type="ChEBI" id="CHEBI:78325"/>
        <dbReference type="ChEBI" id="CHEBI:78329"/>
    </reaction>
    <physiologicalReaction direction="left-to-right" evidence="12">
        <dbReference type="Rhea" id="RHEA:41597"/>
    </physiologicalReaction>
</comment>
<evidence type="ECO:0000256" key="10">
    <source>
        <dbReference type="ARBA" id="ARBA00047672"/>
    </source>
</evidence>
<dbReference type="Pfam" id="PF00106">
    <property type="entry name" value="adh_short"/>
    <property type="match status" value="1"/>
</dbReference>
<dbReference type="InterPro" id="IPR020904">
    <property type="entry name" value="Sc_DH/Rdtase_CS"/>
</dbReference>
<comment type="catalytic activity">
    <reaction evidence="20">
        <text>(15S)-hydroxy-(5Z,8Z,11Z,13E)-eicosatetraenoate + NAD(+) = 15-oxo-(5Z,8Z,11Z,13E)-eicosatetraenoate + NADH + H(+)</text>
        <dbReference type="Rhea" id="RHEA:23260"/>
        <dbReference type="ChEBI" id="CHEBI:15378"/>
        <dbReference type="ChEBI" id="CHEBI:57409"/>
        <dbReference type="ChEBI" id="CHEBI:57410"/>
        <dbReference type="ChEBI" id="CHEBI:57540"/>
        <dbReference type="ChEBI" id="CHEBI:57945"/>
        <dbReference type="EC" id="1.1.1.232"/>
    </reaction>
    <physiologicalReaction direction="left-to-right" evidence="20">
        <dbReference type="Rhea" id="RHEA:23261"/>
    </physiologicalReaction>
</comment>
<dbReference type="GO" id="GO:0016404">
    <property type="term" value="F:15-hydroxyprostaglandin dehydrogenase (NAD+) activity"/>
    <property type="evidence" value="ECO:0007669"/>
    <property type="project" value="UniProtKB-EC"/>
</dbReference>
<dbReference type="SUPFAM" id="SSF51735">
    <property type="entry name" value="NAD(P)-binding Rossmann-fold domains"/>
    <property type="match status" value="1"/>
</dbReference>
<dbReference type="EC" id="1.1.1.232" evidence="4"/>
<comment type="catalytic activity">
    <reaction evidence="10">
        <text>resolvin D1 + NAD(+) = 8-oxoresolvin D1 + NADH + H(+)</text>
        <dbReference type="Rhea" id="RHEA:50124"/>
        <dbReference type="ChEBI" id="CHEBI:15378"/>
        <dbReference type="ChEBI" id="CHEBI:57540"/>
        <dbReference type="ChEBI" id="CHEBI:57945"/>
        <dbReference type="ChEBI" id="CHEBI:132079"/>
        <dbReference type="ChEBI" id="CHEBI:132080"/>
    </reaction>
    <physiologicalReaction direction="left-to-right" evidence="10">
        <dbReference type="Rhea" id="RHEA:50125"/>
    </physiologicalReaction>
</comment>
<evidence type="ECO:0000256" key="13">
    <source>
        <dbReference type="ARBA" id="ARBA00048144"/>
    </source>
</evidence>
<organism evidence="23 24">
    <name type="scientific">Elysia chlorotica</name>
    <name type="common">Eastern emerald elysia</name>
    <name type="synonym">Sea slug</name>
    <dbReference type="NCBI Taxonomy" id="188477"/>
    <lineage>
        <taxon>Eukaryota</taxon>
        <taxon>Metazoa</taxon>
        <taxon>Spiralia</taxon>
        <taxon>Lophotrochozoa</taxon>
        <taxon>Mollusca</taxon>
        <taxon>Gastropoda</taxon>
        <taxon>Heterobranchia</taxon>
        <taxon>Euthyneura</taxon>
        <taxon>Panpulmonata</taxon>
        <taxon>Sacoglossa</taxon>
        <taxon>Placobranchoidea</taxon>
        <taxon>Plakobranchidae</taxon>
        <taxon>Elysia</taxon>
    </lineage>
</organism>